<dbReference type="GO" id="GO:0009249">
    <property type="term" value="P:protein lipoylation"/>
    <property type="evidence" value="ECO:0007669"/>
    <property type="project" value="UniProtKB-ARBA"/>
</dbReference>
<protein>
    <submittedName>
        <fullName evidence="3">Biotin--[acetyl-CoA-carboxylase] ligase</fullName>
        <ecNumber evidence="3">6.3.4.15</ecNumber>
    </submittedName>
</protein>
<dbReference type="SUPFAM" id="SSF55681">
    <property type="entry name" value="Class II aaRS and biotin synthetases"/>
    <property type="match status" value="1"/>
</dbReference>
<dbReference type="Gene3D" id="3.30.930.10">
    <property type="entry name" value="Bira Bifunctional Protein, Domain 2"/>
    <property type="match status" value="1"/>
</dbReference>
<keyword evidence="1 3" id="KW-0436">Ligase</keyword>
<dbReference type="EMBL" id="CP142435">
    <property type="protein sequence ID" value="XBC49769.1"/>
    <property type="molecule type" value="Genomic_DNA"/>
</dbReference>
<dbReference type="Pfam" id="PF03099">
    <property type="entry name" value="BPL_LplA_LipB"/>
    <property type="match status" value="1"/>
</dbReference>
<evidence type="ECO:0000259" key="2">
    <source>
        <dbReference type="PROSITE" id="PS51733"/>
    </source>
</evidence>
<dbReference type="InterPro" id="IPR045864">
    <property type="entry name" value="aa-tRNA-synth_II/BPL/LPL"/>
</dbReference>
<dbReference type="CDD" id="cd16442">
    <property type="entry name" value="BPL"/>
    <property type="match status" value="1"/>
</dbReference>
<dbReference type="AlphaFoldDB" id="A0AB74TTD7"/>
<reference evidence="3" key="1">
    <citation type="submission" date="2023-12" db="EMBL/GenBank/DDBJ databases">
        <title>Dolosigranulum savutii sp. nov. isolated from human upper respiratory samples collected in Botswana.</title>
        <authorList>
            <person name="Kelly M.S."/>
        </authorList>
    </citation>
    <scope>NUCLEOTIDE SEQUENCE</scope>
    <source>
        <strain evidence="3">MSK294</strain>
    </source>
</reference>
<dbReference type="KEGG" id="dst:VUQ06_00690"/>
<name>A0AB74TTD7_9LACT</name>
<organism evidence="3">
    <name type="scientific">Dolosigranulum savutiense</name>
    <dbReference type="NCBI Taxonomy" id="3110288"/>
    <lineage>
        <taxon>Bacteria</taxon>
        <taxon>Bacillati</taxon>
        <taxon>Bacillota</taxon>
        <taxon>Bacilli</taxon>
        <taxon>Lactobacillales</taxon>
        <taxon>Carnobacteriaceae</taxon>
        <taxon>Dolosigranulum</taxon>
    </lineage>
</organism>
<gene>
    <name evidence="3" type="ORF">VUQ06_00690</name>
</gene>
<dbReference type="NCBIfam" id="TIGR00121">
    <property type="entry name" value="birA_ligase"/>
    <property type="match status" value="1"/>
</dbReference>
<dbReference type="GO" id="GO:0005737">
    <property type="term" value="C:cytoplasm"/>
    <property type="evidence" value="ECO:0007669"/>
    <property type="project" value="TreeGrafter"/>
</dbReference>
<feature type="domain" description="BPL/LPL catalytic" evidence="2">
    <location>
        <begin position="64"/>
        <end position="255"/>
    </location>
</feature>
<accession>A0AB74TTD7</accession>
<evidence type="ECO:0000313" key="3">
    <source>
        <dbReference type="EMBL" id="XBC49769.1"/>
    </source>
</evidence>
<evidence type="ECO:0000256" key="1">
    <source>
        <dbReference type="ARBA" id="ARBA00022598"/>
    </source>
</evidence>
<dbReference type="RefSeq" id="WP_347301486.1">
    <property type="nucleotide sequence ID" value="NZ_CP142435.1"/>
</dbReference>
<dbReference type="PROSITE" id="PS51733">
    <property type="entry name" value="BPL_LPL_CATALYTIC"/>
    <property type="match status" value="1"/>
</dbReference>
<proteinExistence type="predicted"/>
<dbReference type="PANTHER" id="PTHR12835">
    <property type="entry name" value="BIOTIN PROTEIN LIGASE"/>
    <property type="match status" value="1"/>
</dbReference>
<dbReference type="PANTHER" id="PTHR12835:SF5">
    <property type="entry name" value="BIOTIN--PROTEIN LIGASE"/>
    <property type="match status" value="1"/>
</dbReference>
<dbReference type="InterPro" id="IPR004143">
    <property type="entry name" value="BPL_LPL_catalytic"/>
</dbReference>
<dbReference type="GO" id="GO:0004077">
    <property type="term" value="F:biotin--[biotin carboxyl-carrier protein] ligase activity"/>
    <property type="evidence" value="ECO:0007669"/>
    <property type="project" value="UniProtKB-EC"/>
</dbReference>
<dbReference type="InterPro" id="IPR004408">
    <property type="entry name" value="Biotin_CoA_COase_ligase"/>
</dbReference>
<dbReference type="EC" id="6.3.4.15" evidence="3"/>
<dbReference type="GO" id="GO:0016740">
    <property type="term" value="F:transferase activity"/>
    <property type="evidence" value="ECO:0007669"/>
    <property type="project" value="UniProtKB-ARBA"/>
</dbReference>
<sequence>MHSHLIFQLNKHFPNPLPVDVLSQQLDRSTTEITEAVEELRALGLVIYSYNSGLQLASPLYSLPGIKPYLDTKIFGTQDNLYLFETIDSTHTYVSHNLSTIDHGSVLLAYSQTAGRGRRGRKWSSPIGKSLSLSIVLKEFSDQMKPTLLTQLTAAALQQALAEVGLPIAIKWPNDLLINRRKVAGVLTEAMFERQVLQAITIGIGINLNQSQSDFPTEIHPKATSLALETESPFFADKLIAQFLKLFEQFYQDYQQSLDPEPFLSICRQESAVIGEIVTVVQGDKRRDVEVLGIEGTGELLVRDLSSQEKMTLISSEVSLRNPDGSYI</sequence>